<dbReference type="SUPFAM" id="SSF46955">
    <property type="entry name" value="Putative DNA-binding domain"/>
    <property type="match status" value="1"/>
</dbReference>
<dbReference type="EMBL" id="FODY01000008">
    <property type="protein sequence ID" value="SEO97308.1"/>
    <property type="molecule type" value="Genomic_DNA"/>
</dbReference>
<proteinExistence type="predicted"/>
<sequence>MEKATLTVSETAQYLGIGINTAYNLVNNKIIPCIKIGRQFRIPKSGLDEWLIYNSHQLK</sequence>
<dbReference type="STRING" id="112903.SAMN04490178_1082"/>
<dbReference type="OrthoDB" id="1683808at2"/>
<dbReference type="InterPro" id="IPR010093">
    <property type="entry name" value="SinI_DNA-bd"/>
</dbReference>
<keyword evidence="3" id="KW-1185">Reference proteome</keyword>
<evidence type="ECO:0000313" key="3">
    <source>
        <dbReference type="Proteomes" id="UP000198847"/>
    </source>
</evidence>
<dbReference type="NCBIfam" id="TIGR01764">
    <property type="entry name" value="excise"/>
    <property type="match status" value="1"/>
</dbReference>
<organism evidence="2 3">
    <name type="scientific">Propionispora vibrioides</name>
    <dbReference type="NCBI Taxonomy" id="112903"/>
    <lineage>
        <taxon>Bacteria</taxon>
        <taxon>Bacillati</taxon>
        <taxon>Bacillota</taxon>
        <taxon>Negativicutes</taxon>
        <taxon>Selenomonadales</taxon>
        <taxon>Sporomusaceae</taxon>
        <taxon>Propionispora</taxon>
    </lineage>
</organism>
<name>A0A1H8U3S6_9FIRM</name>
<evidence type="ECO:0000259" key="1">
    <source>
        <dbReference type="Pfam" id="PF12728"/>
    </source>
</evidence>
<feature type="domain" description="Helix-turn-helix" evidence="1">
    <location>
        <begin position="6"/>
        <end position="51"/>
    </location>
</feature>
<dbReference type="InterPro" id="IPR009061">
    <property type="entry name" value="DNA-bd_dom_put_sf"/>
</dbReference>
<dbReference type="AlphaFoldDB" id="A0A1H8U3S6"/>
<accession>A0A1H8U3S6</accession>
<dbReference type="GO" id="GO:0003677">
    <property type="term" value="F:DNA binding"/>
    <property type="evidence" value="ECO:0007669"/>
    <property type="project" value="InterPro"/>
</dbReference>
<reference evidence="2 3" key="1">
    <citation type="submission" date="2016-10" db="EMBL/GenBank/DDBJ databases">
        <authorList>
            <person name="de Groot N.N."/>
        </authorList>
    </citation>
    <scope>NUCLEOTIDE SEQUENCE [LARGE SCALE GENOMIC DNA]</scope>
    <source>
        <strain evidence="2 3">DSM 13305</strain>
    </source>
</reference>
<protein>
    <submittedName>
        <fullName evidence="2">DNA binding domain-containing protein, excisionase family</fullName>
    </submittedName>
</protein>
<gene>
    <name evidence="2" type="ORF">SAMN04490178_1082</name>
</gene>
<dbReference type="Proteomes" id="UP000198847">
    <property type="component" value="Unassembled WGS sequence"/>
</dbReference>
<dbReference type="RefSeq" id="WP_143050589.1">
    <property type="nucleotide sequence ID" value="NZ_FODY01000008.1"/>
</dbReference>
<evidence type="ECO:0000313" key="2">
    <source>
        <dbReference type="EMBL" id="SEO97308.1"/>
    </source>
</evidence>
<dbReference type="Pfam" id="PF12728">
    <property type="entry name" value="HTH_17"/>
    <property type="match status" value="1"/>
</dbReference>
<dbReference type="InterPro" id="IPR041657">
    <property type="entry name" value="HTH_17"/>
</dbReference>
<dbReference type="InterPro" id="IPR038148">
    <property type="entry name" value="Tn1545/Tn916_Xis"/>
</dbReference>
<dbReference type="Gene3D" id="3.90.105.50">
    <property type="match status" value="1"/>
</dbReference>